<evidence type="ECO:0000256" key="5">
    <source>
        <dbReference type="ARBA" id="ARBA00022555"/>
    </source>
</evidence>
<dbReference type="FunFam" id="2.40.50.140:FF:000045">
    <property type="entry name" value="Phenylalanine--tRNA ligase beta subunit"/>
    <property type="match status" value="1"/>
</dbReference>
<dbReference type="PROSITE" id="PS51483">
    <property type="entry name" value="B5"/>
    <property type="match status" value="1"/>
</dbReference>
<feature type="binding site" evidence="15">
    <location>
        <position position="461"/>
    </location>
    <ligand>
        <name>Mg(2+)</name>
        <dbReference type="ChEBI" id="CHEBI:18420"/>
        <note>shared with alpha subunit</note>
    </ligand>
</feature>
<dbReference type="Gene3D" id="3.30.930.10">
    <property type="entry name" value="Bira Bifunctional Protein, Domain 2"/>
    <property type="match status" value="1"/>
</dbReference>
<dbReference type="PROSITE" id="PS50886">
    <property type="entry name" value="TRBD"/>
    <property type="match status" value="1"/>
</dbReference>
<dbReference type="OrthoDB" id="9805455at2"/>
<dbReference type="Proteomes" id="UP000061704">
    <property type="component" value="Chromosome"/>
</dbReference>
<name>C5WD63_9ENTR</name>
<keyword evidence="4 15" id="KW-0963">Cytoplasm</keyword>
<dbReference type="Gene3D" id="3.30.70.380">
    <property type="entry name" value="Ferrodoxin-fold anticodon-binding domain"/>
    <property type="match status" value="1"/>
</dbReference>
<dbReference type="SUPFAM" id="SSF55681">
    <property type="entry name" value="Class II aaRS and biotin synthetases"/>
    <property type="match status" value="1"/>
</dbReference>
<evidence type="ECO:0000256" key="10">
    <source>
        <dbReference type="ARBA" id="ARBA00022842"/>
    </source>
</evidence>
<keyword evidence="9 15" id="KW-0067">ATP-binding</keyword>
<dbReference type="KEGG" id="icp:ICMP_416"/>
<dbReference type="SMART" id="SM00873">
    <property type="entry name" value="B3_4"/>
    <property type="match status" value="1"/>
</dbReference>
<evidence type="ECO:0000256" key="14">
    <source>
        <dbReference type="ARBA" id="ARBA00049255"/>
    </source>
</evidence>
<dbReference type="FunFam" id="3.30.930.10:FF:000022">
    <property type="entry name" value="Phenylalanine--tRNA ligase beta subunit"/>
    <property type="match status" value="1"/>
</dbReference>
<keyword evidence="12 15" id="KW-0648">Protein biosynthesis</keyword>
<keyword evidence="11 16" id="KW-0694">RNA-binding</keyword>
<dbReference type="EC" id="6.1.1.20" evidence="15"/>
<dbReference type="FunFam" id="3.50.40.10:FF:000001">
    <property type="entry name" value="Phenylalanine--tRNA ligase beta subunit"/>
    <property type="match status" value="1"/>
</dbReference>
<feature type="binding site" evidence="15">
    <location>
        <position position="465"/>
    </location>
    <ligand>
        <name>Mg(2+)</name>
        <dbReference type="ChEBI" id="CHEBI:18420"/>
        <note>shared with alpha subunit</note>
    </ligand>
</feature>
<evidence type="ECO:0000256" key="3">
    <source>
        <dbReference type="ARBA" id="ARBA00011209"/>
    </source>
</evidence>
<keyword evidence="13 15" id="KW-0030">Aminoacyl-tRNA synthetase</keyword>
<dbReference type="NCBIfam" id="NF045760">
    <property type="entry name" value="YtpR"/>
    <property type="match status" value="1"/>
</dbReference>
<feature type="binding site" evidence="15">
    <location>
        <position position="455"/>
    </location>
    <ligand>
        <name>Mg(2+)</name>
        <dbReference type="ChEBI" id="CHEBI:18420"/>
        <note>shared with alpha subunit</note>
    </ligand>
</feature>
<keyword evidence="7 15" id="KW-0479">Metal-binding</keyword>
<evidence type="ECO:0000256" key="12">
    <source>
        <dbReference type="ARBA" id="ARBA00022917"/>
    </source>
</evidence>
<evidence type="ECO:0000256" key="15">
    <source>
        <dbReference type="HAMAP-Rule" id="MF_00283"/>
    </source>
</evidence>
<dbReference type="Pfam" id="PF03147">
    <property type="entry name" value="FDX-ACB"/>
    <property type="match status" value="1"/>
</dbReference>
<dbReference type="SUPFAM" id="SSF56037">
    <property type="entry name" value="PheT/TilS domain"/>
    <property type="match status" value="1"/>
</dbReference>
<dbReference type="Pfam" id="PF01588">
    <property type="entry name" value="tRNA_bind"/>
    <property type="match status" value="1"/>
</dbReference>
<dbReference type="InterPro" id="IPR045864">
    <property type="entry name" value="aa-tRNA-synth_II/BPL/LPL"/>
</dbReference>
<comment type="similarity">
    <text evidence="2 15">Belongs to the phenylalanyl-tRNA synthetase beta subunit family. Type 1 subfamily.</text>
</comment>
<evidence type="ECO:0000256" key="9">
    <source>
        <dbReference type="ARBA" id="ARBA00022840"/>
    </source>
</evidence>
<feature type="binding site" evidence="15">
    <location>
        <position position="464"/>
    </location>
    <ligand>
        <name>Mg(2+)</name>
        <dbReference type="ChEBI" id="CHEBI:18420"/>
        <note>shared with alpha subunit</note>
    </ligand>
</feature>
<dbReference type="PANTHER" id="PTHR10947">
    <property type="entry name" value="PHENYLALANYL-TRNA SYNTHETASE BETA CHAIN AND LEUCINE-RICH REPEAT-CONTAINING PROTEIN 47"/>
    <property type="match status" value="1"/>
</dbReference>
<evidence type="ECO:0000259" key="18">
    <source>
        <dbReference type="PROSITE" id="PS51447"/>
    </source>
</evidence>
<dbReference type="InterPro" id="IPR033714">
    <property type="entry name" value="tRNA_bind_bactPheRS"/>
</dbReference>
<dbReference type="STRING" id="476281.ICMP_416"/>
<dbReference type="HOGENOM" id="CLU_016891_0_0_6"/>
<evidence type="ECO:0000256" key="11">
    <source>
        <dbReference type="ARBA" id="ARBA00022884"/>
    </source>
</evidence>
<comment type="cofactor">
    <cofactor evidence="15">
        <name>Mg(2+)</name>
        <dbReference type="ChEBI" id="CHEBI:18420"/>
    </cofactor>
    <text evidence="15">Binds 2 magnesium ions per tetramer.</text>
</comment>
<keyword evidence="10 15" id="KW-0460">Magnesium</keyword>
<dbReference type="InterPro" id="IPR020825">
    <property type="entry name" value="Phe-tRNA_synthase-like_B3/B4"/>
</dbReference>
<accession>C5WD63</accession>
<dbReference type="FunFam" id="3.30.70.380:FF:000001">
    <property type="entry name" value="Phenylalanine--tRNA ligase beta subunit"/>
    <property type="match status" value="1"/>
</dbReference>
<dbReference type="GO" id="GO:0005524">
    <property type="term" value="F:ATP binding"/>
    <property type="evidence" value="ECO:0007669"/>
    <property type="project" value="UniProtKB-UniRule"/>
</dbReference>
<keyword evidence="21" id="KW-1185">Reference proteome</keyword>
<dbReference type="SMART" id="SM00896">
    <property type="entry name" value="FDX-ACB"/>
    <property type="match status" value="1"/>
</dbReference>
<dbReference type="GO" id="GO:0004826">
    <property type="term" value="F:phenylalanine-tRNA ligase activity"/>
    <property type="evidence" value="ECO:0007669"/>
    <property type="project" value="UniProtKB-UniRule"/>
</dbReference>
<evidence type="ECO:0000259" key="17">
    <source>
        <dbReference type="PROSITE" id="PS50886"/>
    </source>
</evidence>
<dbReference type="InterPro" id="IPR004532">
    <property type="entry name" value="Phe-tRNA-ligase_IIc_bsu_bact"/>
</dbReference>
<feature type="domain" description="FDX-ACB" evidence="18">
    <location>
        <begin position="702"/>
        <end position="795"/>
    </location>
</feature>
<dbReference type="InterPro" id="IPR005121">
    <property type="entry name" value="Fdx_antiC-bd"/>
</dbReference>
<dbReference type="SUPFAM" id="SSF50249">
    <property type="entry name" value="Nucleic acid-binding proteins"/>
    <property type="match status" value="1"/>
</dbReference>
<evidence type="ECO:0000256" key="2">
    <source>
        <dbReference type="ARBA" id="ARBA00008653"/>
    </source>
</evidence>
<dbReference type="Pfam" id="PF03484">
    <property type="entry name" value="B5"/>
    <property type="match status" value="1"/>
</dbReference>
<evidence type="ECO:0000256" key="8">
    <source>
        <dbReference type="ARBA" id="ARBA00022741"/>
    </source>
</evidence>
<dbReference type="GO" id="GO:0000049">
    <property type="term" value="F:tRNA binding"/>
    <property type="evidence" value="ECO:0007669"/>
    <property type="project" value="UniProtKB-UniRule"/>
</dbReference>
<organism evidence="20 21">
    <name type="scientific">Candidatus Ishikawaella capsulata Mpkobe</name>
    <dbReference type="NCBI Taxonomy" id="476281"/>
    <lineage>
        <taxon>Bacteria</taxon>
        <taxon>Pseudomonadati</taxon>
        <taxon>Pseudomonadota</taxon>
        <taxon>Gammaproteobacteria</taxon>
        <taxon>Enterobacterales</taxon>
        <taxon>Enterobacteriaceae</taxon>
        <taxon>Candidatus Ishikawella</taxon>
    </lineage>
</organism>
<evidence type="ECO:0000256" key="13">
    <source>
        <dbReference type="ARBA" id="ARBA00023146"/>
    </source>
</evidence>
<dbReference type="InterPro" id="IPR041616">
    <property type="entry name" value="PheRS_beta_core"/>
</dbReference>
<evidence type="ECO:0000256" key="7">
    <source>
        <dbReference type="ARBA" id="ARBA00022723"/>
    </source>
</evidence>
<evidence type="ECO:0000313" key="21">
    <source>
        <dbReference type="Proteomes" id="UP000061704"/>
    </source>
</evidence>
<feature type="domain" description="B5" evidence="19">
    <location>
        <begin position="402"/>
        <end position="477"/>
    </location>
</feature>
<dbReference type="InterPro" id="IPR009061">
    <property type="entry name" value="DNA-bd_dom_put_sf"/>
</dbReference>
<dbReference type="EMBL" id="AP010872">
    <property type="protein sequence ID" value="BAH83269.1"/>
    <property type="molecule type" value="Genomic_DNA"/>
</dbReference>
<dbReference type="SUPFAM" id="SSF54991">
    <property type="entry name" value="Anticodon-binding domain of PheRS"/>
    <property type="match status" value="1"/>
</dbReference>
<comment type="subunit">
    <text evidence="3 15">Tetramer of two alpha and two beta subunits.</text>
</comment>
<protein>
    <recommendedName>
        <fullName evidence="15">Phenylalanine--tRNA ligase beta subunit</fullName>
        <ecNumber evidence="15">6.1.1.20</ecNumber>
    </recommendedName>
    <alternativeName>
        <fullName evidence="15">Phenylalanyl-tRNA synthetase beta subunit</fullName>
        <shortName evidence="15">PheRS</shortName>
    </alternativeName>
</protein>
<dbReference type="CDD" id="cd00769">
    <property type="entry name" value="PheRS_beta_core"/>
    <property type="match status" value="1"/>
</dbReference>
<dbReference type="GO" id="GO:0009328">
    <property type="term" value="C:phenylalanine-tRNA ligase complex"/>
    <property type="evidence" value="ECO:0007669"/>
    <property type="project" value="TreeGrafter"/>
</dbReference>
<dbReference type="InterPro" id="IPR036690">
    <property type="entry name" value="Fdx_antiC-bd_sf"/>
</dbReference>
<dbReference type="Gene3D" id="3.50.40.10">
    <property type="entry name" value="Phenylalanyl-trna Synthetase, Chain B, domain 3"/>
    <property type="match status" value="1"/>
</dbReference>
<evidence type="ECO:0000256" key="4">
    <source>
        <dbReference type="ARBA" id="ARBA00022490"/>
    </source>
</evidence>
<dbReference type="InterPro" id="IPR005146">
    <property type="entry name" value="B3/B4_tRNA-bd"/>
</dbReference>
<dbReference type="InterPro" id="IPR012340">
    <property type="entry name" value="NA-bd_OB-fold"/>
</dbReference>
<evidence type="ECO:0000256" key="1">
    <source>
        <dbReference type="ARBA" id="ARBA00004496"/>
    </source>
</evidence>
<evidence type="ECO:0000259" key="19">
    <source>
        <dbReference type="PROSITE" id="PS51483"/>
    </source>
</evidence>
<evidence type="ECO:0000313" key="20">
    <source>
        <dbReference type="EMBL" id="BAH83269.1"/>
    </source>
</evidence>
<dbReference type="HAMAP" id="MF_00283">
    <property type="entry name" value="Phe_tRNA_synth_beta1"/>
    <property type="match status" value="1"/>
</dbReference>
<dbReference type="PROSITE" id="PS51447">
    <property type="entry name" value="FDX_ACB"/>
    <property type="match status" value="1"/>
</dbReference>
<dbReference type="InterPro" id="IPR045060">
    <property type="entry name" value="Phe-tRNA-ligase_IIc_bsu"/>
</dbReference>
<dbReference type="FunFam" id="3.30.56.10:FF:000002">
    <property type="entry name" value="Phenylalanine--tRNA ligase beta subunit"/>
    <property type="match status" value="1"/>
</dbReference>
<dbReference type="SMART" id="SM00874">
    <property type="entry name" value="B5"/>
    <property type="match status" value="1"/>
</dbReference>
<dbReference type="CDD" id="cd02796">
    <property type="entry name" value="tRNA_bind_bactPheRS"/>
    <property type="match status" value="1"/>
</dbReference>
<keyword evidence="6 15" id="KW-0436">Ligase</keyword>
<dbReference type="GO" id="GO:0000287">
    <property type="term" value="F:magnesium ion binding"/>
    <property type="evidence" value="ECO:0007669"/>
    <property type="project" value="UniProtKB-UniRule"/>
</dbReference>
<dbReference type="PANTHER" id="PTHR10947:SF0">
    <property type="entry name" value="PHENYLALANINE--TRNA LIGASE BETA SUBUNIT"/>
    <property type="match status" value="1"/>
</dbReference>
<dbReference type="AlphaFoldDB" id="C5WD63"/>
<dbReference type="NCBIfam" id="TIGR00472">
    <property type="entry name" value="pheT_bact"/>
    <property type="match status" value="1"/>
</dbReference>
<sequence length="795" mass="89427">MRFSEIWLREWVNISCNSSILVEQMTMAGIEVETVNKFTDDFNGVVIGKIVHCKPHPKADYLKLTTVDIGKNNPLNIVCGAANCRLGIKVAVATVGALLPGNLKIKKRYIRDEISEGMLCSFSELGIINPCTPLIIELPENAPISTNIREYLKLDDNIIDIKITPNRADCLSILGIAREIAILNKTSIIEPNISPVKATTKEIFPIYVTFPASCPRYLSRVIQGININAHTPLSIKEKLRRSGIYAIDPVVDITNYVLLELGQPMHAFDLDQINENIFIRMAQEGEGFVLLNGNIIKLHSDTLVVSDIKKILALAGISGGQQASINKYTKNIILECAYFNPLAIIGRARRYGLNTNASHRYERGVDPELQYKAIERATQLILDICGGKAGPIIDKTHQDLLPLRITINLRRSKLDNVIGYSIENQLVISILQSIGCEVTQYGDQWTTVVPSWRSDLTIEEDLIEEVARLYGYNNIPNRPIKINLVMGKHNGSKISLRRVKELLVDKGYQEAITYSFVNPKIQTLLHPNEEAIIIPKPISKEMSVMRLSLWTGLVSAVLYNQNRQQSYIRLFETGLCFIPDKNNNLGIRQEFMIGGILTGSYYKENWDHNNHFFDFYDLKGDLESVLELSNKLNDIEFRPSKNPALHPGKSAGIYLREHQIGLIGEISPILAHQLNINNSTFIFELIWDRIIDRISPKARDISRFPANHRDICVIVPETVPAGDIIKVCKKVNIDQIIDVKIFDVYHGNNINKGYKSLAISLIIQDSNGTLEEKEIMATVSRCVAALEKKFQAILR</sequence>
<comment type="catalytic activity">
    <reaction evidence="14 15">
        <text>tRNA(Phe) + L-phenylalanine + ATP = L-phenylalanyl-tRNA(Phe) + AMP + diphosphate + H(+)</text>
        <dbReference type="Rhea" id="RHEA:19413"/>
        <dbReference type="Rhea" id="RHEA-COMP:9668"/>
        <dbReference type="Rhea" id="RHEA-COMP:9699"/>
        <dbReference type="ChEBI" id="CHEBI:15378"/>
        <dbReference type="ChEBI" id="CHEBI:30616"/>
        <dbReference type="ChEBI" id="CHEBI:33019"/>
        <dbReference type="ChEBI" id="CHEBI:58095"/>
        <dbReference type="ChEBI" id="CHEBI:78442"/>
        <dbReference type="ChEBI" id="CHEBI:78531"/>
        <dbReference type="ChEBI" id="CHEBI:456215"/>
        <dbReference type="EC" id="6.1.1.20"/>
    </reaction>
</comment>
<evidence type="ECO:0000256" key="6">
    <source>
        <dbReference type="ARBA" id="ARBA00022598"/>
    </source>
</evidence>
<dbReference type="SUPFAM" id="SSF46955">
    <property type="entry name" value="Putative DNA-binding domain"/>
    <property type="match status" value="1"/>
</dbReference>
<proteinExistence type="inferred from homology"/>
<gene>
    <name evidence="15 20" type="primary">pheT</name>
    <name evidence="20" type="ORF">ICMP_416</name>
</gene>
<dbReference type="InterPro" id="IPR002547">
    <property type="entry name" value="tRNA-bd_dom"/>
</dbReference>
<dbReference type="Gene3D" id="2.40.50.140">
    <property type="entry name" value="Nucleic acid-binding proteins"/>
    <property type="match status" value="1"/>
</dbReference>
<dbReference type="Pfam" id="PF17759">
    <property type="entry name" value="tRNA_synthFbeta"/>
    <property type="match status" value="1"/>
</dbReference>
<reference evidence="20 21" key="1">
    <citation type="journal article" date="2011" name="Genome Biol. Evol.">
        <title>Reductive evolution of bacterial genome in insect gut environment.</title>
        <authorList>
            <person name="Nikoh N."/>
            <person name="Hosokawa T."/>
            <person name="Ohshima K."/>
            <person name="Hattori M."/>
            <person name="Fukatsu T."/>
        </authorList>
    </citation>
    <scope>NUCLEOTIDE SEQUENCE [LARGE SCALE GENOMIC DNA]</scope>
    <source>
        <strain evidence="20 21">Mpkobe</strain>
    </source>
</reference>
<keyword evidence="8 15" id="KW-0547">Nucleotide-binding</keyword>
<evidence type="ECO:0000256" key="16">
    <source>
        <dbReference type="PROSITE-ProRule" id="PRU00209"/>
    </source>
</evidence>
<feature type="domain" description="TRNA-binding" evidence="17">
    <location>
        <begin position="39"/>
        <end position="149"/>
    </location>
</feature>
<dbReference type="RefSeq" id="WP_041069448.1">
    <property type="nucleotide sequence ID" value="NZ_AP010872.1"/>
</dbReference>
<dbReference type="GO" id="GO:0006432">
    <property type="term" value="P:phenylalanyl-tRNA aminoacylation"/>
    <property type="evidence" value="ECO:0007669"/>
    <property type="project" value="UniProtKB-UniRule"/>
</dbReference>
<dbReference type="Gene3D" id="3.30.56.10">
    <property type="match status" value="2"/>
</dbReference>
<dbReference type="Pfam" id="PF03483">
    <property type="entry name" value="B3_4"/>
    <property type="match status" value="1"/>
</dbReference>
<dbReference type="InterPro" id="IPR005147">
    <property type="entry name" value="tRNA_synthase_B5-dom"/>
</dbReference>
<comment type="subcellular location">
    <subcellularLocation>
        <location evidence="1 15">Cytoplasm</location>
    </subcellularLocation>
</comment>
<keyword evidence="5 16" id="KW-0820">tRNA-binding</keyword>